<accession>A0ABQ3QNW3</accession>
<gene>
    <name evidence="2" type="ORF">Sviol_33760</name>
</gene>
<proteinExistence type="predicted"/>
<reference evidence="2" key="1">
    <citation type="submission" date="2024-05" db="EMBL/GenBank/DDBJ databases">
        <title>Whole genome shotgun sequence of Streptomyces violascens NBRC 12920.</title>
        <authorList>
            <person name="Komaki H."/>
            <person name="Tamura T."/>
        </authorList>
    </citation>
    <scope>NUCLEOTIDE SEQUENCE</scope>
    <source>
        <strain evidence="2">NBRC 12920</strain>
    </source>
</reference>
<keyword evidence="3" id="KW-1185">Reference proteome</keyword>
<sequence length="87" mass="9106">MRGAGAPRTVRAGPWAGRRTGLQRPTHVRDVRVRFAYEVKGLPIAGTVTAVGGLTLRVAAQERAPSGVTPKGPAESVGLAYAADLTW</sequence>
<evidence type="ECO:0000256" key="1">
    <source>
        <dbReference type="SAM" id="MobiDB-lite"/>
    </source>
</evidence>
<evidence type="ECO:0000313" key="2">
    <source>
        <dbReference type="EMBL" id="GHI38968.1"/>
    </source>
</evidence>
<comment type="caution">
    <text evidence="2">The sequence shown here is derived from an EMBL/GenBank/DDBJ whole genome shotgun (WGS) entry which is preliminary data.</text>
</comment>
<evidence type="ECO:0000313" key="3">
    <source>
        <dbReference type="Proteomes" id="UP001050808"/>
    </source>
</evidence>
<protein>
    <submittedName>
        <fullName evidence="2">Uncharacterized protein</fullName>
    </submittedName>
</protein>
<organism evidence="2 3">
    <name type="scientific">Streptomyces violascens</name>
    <dbReference type="NCBI Taxonomy" id="67381"/>
    <lineage>
        <taxon>Bacteria</taxon>
        <taxon>Bacillati</taxon>
        <taxon>Actinomycetota</taxon>
        <taxon>Actinomycetes</taxon>
        <taxon>Kitasatosporales</taxon>
        <taxon>Streptomycetaceae</taxon>
        <taxon>Streptomyces</taxon>
    </lineage>
</organism>
<name>A0ABQ3QNW3_9ACTN</name>
<feature type="region of interest" description="Disordered" evidence="1">
    <location>
        <begin position="1"/>
        <end position="23"/>
    </location>
</feature>
<dbReference type="Proteomes" id="UP001050808">
    <property type="component" value="Unassembled WGS sequence"/>
</dbReference>
<dbReference type="EMBL" id="BNDY01000009">
    <property type="protein sequence ID" value="GHI38968.1"/>
    <property type="molecule type" value="Genomic_DNA"/>
</dbReference>